<organism evidence="7">
    <name type="scientific">Phallusia mammillata</name>
    <dbReference type="NCBI Taxonomy" id="59560"/>
    <lineage>
        <taxon>Eukaryota</taxon>
        <taxon>Metazoa</taxon>
        <taxon>Chordata</taxon>
        <taxon>Tunicata</taxon>
        <taxon>Ascidiacea</taxon>
        <taxon>Phlebobranchia</taxon>
        <taxon>Ascidiidae</taxon>
        <taxon>Phallusia</taxon>
    </lineage>
</organism>
<evidence type="ECO:0000256" key="1">
    <source>
        <dbReference type="ARBA" id="ARBA00006079"/>
    </source>
</evidence>
<name>A0A6F9DMU0_9ASCI</name>
<dbReference type="CDD" id="cd14694">
    <property type="entry name" value="bZIP_NFIL3"/>
    <property type="match status" value="1"/>
</dbReference>
<keyword evidence="2" id="KW-0805">Transcription regulation</keyword>
<dbReference type="InterPro" id="IPR047229">
    <property type="entry name" value="NFIL3-like"/>
</dbReference>
<dbReference type="FunFam" id="1.20.5.170:FF:000025">
    <property type="entry name" value="nuclear factor interleukin-3-regulated protein-like"/>
    <property type="match status" value="1"/>
</dbReference>
<dbReference type="GO" id="GO:0003677">
    <property type="term" value="F:DNA binding"/>
    <property type="evidence" value="ECO:0007669"/>
    <property type="project" value="UniProtKB-KW"/>
</dbReference>
<dbReference type="Pfam" id="PF07716">
    <property type="entry name" value="bZIP_2"/>
    <property type="match status" value="1"/>
</dbReference>
<dbReference type="PROSITE" id="PS00036">
    <property type="entry name" value="BZIP_BASIC"/>
    <property type="match status" value="1"/>
</dbReference>
<sequence>MSMNPLPCSLNNKPDNHSVDAKQMECTKASTGLLDSGTANQDSLLNNNNHHGHSLHLVRECSRNGDLVVSFPNNVGSSRLLEIQTSAFGKGHPRFPHPSTLLNSHVQNLNAVTQFVVTPKGSCPSRKSRHFVPNERKDEYYWQKRRKNNEAARKSREKRRTIDSVLEEKVLILSQENKLLKEELHSIKLKYGEISSSDDRTLVTTAANLTQNQPGIVSQTCPFHHCKLNTSKVGISSDSYNSHAVIDDMPSKNITAVPLLNHQQVVPNLSDSILNQSKCDNQVSVDVPAIDLSTKSRRSNTYSCDEFQLPKEESSKSFCTGVCKQPKPAGSQESYQDVLTNGFSIKKEPEQSRVDAKEISAQKSVSQNALPYKLRFKYAKSDVKPPNRDIDVEEAL</sequence>
<evidence type="ECO:0000256" key="2">
    <source>
        <dbReference type="ARBA" id="ARBA00023015"/>
    </source>
</evidence>
<dbReference type="PANTHER" id="PTHR15284">
    <property type="entry name" value="NUCLEAR FACTOR INTERLEUKIN-3-REGULATED PROTEIN"/>
    <property type="match status" value="1"/>
</dbReference>
<dbReference type="PANTHER" id="PTHR15284:SF0">
    <property type="entry name" value="GH23983P"/>
    <property type="match status" value="1"/>
</dbReference>
<dbReference type="SUPFAM" id="SSF57959">
    <property type="entry name" value="Leucine zipper domain"/>
    <property type="match status" value="1"/>
</dbReference>
<dbReference type="InterPro" id="IPR046347">
    <property type="entry name" value="bZIP_sf"/>
</dbReference>
<dbReference type="SMART" id="SM00338">
    <property type="entry name" value="BRLZ"/>
    <property type="match status" value="1"/>
</dbReference>
<dbReference type="GO" id="GO:0005634">
    <property type="term" value="C:nucleus"/>
    <property type="evidence" value="ECO:0007669"/>
    <property type="project" value="TreeGrafter"/>
</dbReference>
<keyword evidence="5" id="KW-0539">Nucleus</keyword>
<protein>
    <submittedName>
        <fullName evidence="7">Nuclear factor interleukin-3-regulated protein-like</fullName>
    </submittedName>
</protein>
<feature type="domain" description="BZIP" evidence="6">
    <location>
        <begin position="138"/>
        <end position="188"/>
    </location>
</feature>
<accession>A0A6F9DMU0</accession>
<reference evidence="7" key="1">
    <citation type="submission" date="2020-04" db="EMBL/GenBank/DDBJ databases">
        <authorList>
            <person name="Neveu A P."/>
        </authorList>
    </citation>
    <scope>NUCLEOTIDE SEQUENCE</scope>
    <source>
        <tissue evidence="7">Whole embryo</tissue>
    </source>
</reference>
<dbReference type="GO" id="GO:0007623">
    <property type="term" value="P:circadian rhythm"/>
    <property type="evidence" value="ECO:0007669"/>
    <property type="project" value="TreeGrafter"/>
</dbReference>
<evidence type="ECO:0000313" key="7">
    <source>
        <dbReference type="EMBL" id="CAB3264306.1"/>
    </source>
</evidence>
<dbReference type="GO" id="GO:0003700">
    <property type="term" value="F:DNA-binding transcription factor activity"/>
    <property type="evidence" value="ECO:0007669"/>
    <property type="project" value="InterPro"/>
</dbReference>
<evidence type="ECO:0000256" key="4">
    <source>
        <dbReference type="ARBA" id="ARBA00023163"/>
    </source>
</evidence>
<comment type="similarity">
    <text evidence="1">Belongs to the bZIP family. NFIL3 subfamily.</text>
</comment>
<dbReference type="InterPro" id="IPR004827">
    <property type="entry name" value="bZIP"/>
</dbReference>
<dbReference type="Gene3D" id="1.20.5.170">
    <property type="match status" value="1"/>
</dbReference>
<dbReference type="EMBL" id="LR788444">
    <property type="protein sequence ID" value="CAB3264306.1"/>
    <property type="molecule type" value="mRNA"/>
</dbReference>
<proteinExistence type="evidence at transcript level"/>
<dbReference type="InterPro" id="IPR047106">
    <property type="entry name" value="NFIL3-like_bZIP"/>
</dbReference>
<keyword evidence="3" id="KW-0238">DNA-binding</keyword>
<dbReference type="PROSITE" id="PS50217">
    <property type="entry name" value="BZIP"/>
    <property type="match status" value="1"/>
</dbReference>
<dbReference type="AlphaFoldDB" id="A0A6F9DMU0"/>
<keyword evidence="4" id="KW-0804">Transcription</keyword>
<evidence type="ECO:0000259" key="6">
    <source>
        <dbReference type="PROSITE" id="PS50217"/>
    </source>
</evidence>
<evidence type="ECO:0000256" key="3">
    <source>
        <dbReference type="ARBA" id="ARBA00023125"/>
    </source>
</evidence>
<gene>
    <name evidence="7" type="primary">Nfil3</name>
</gene>
<evidence type="ECO:0000256" key="5">
    <source>
        <dbReference type="ARBA" id="ARBA00023242"/>
    </source>
</evidence>